<sequence length="1656" mass="177983">MNDLDTLVEKVRRRVFVWGRKKRVWAKEALAEAAELVRLIDGDHEVDPADFAKAIQAVGRLHWARYTTGGSRHEGELLAAMGVFSLLKTLAPHRVPGAAKDLVVAVPRHLLAGESGLVRFMWDGAAAELVERVIGTGTVDGVPDAVYLWERVLAATGPDDPSRPRHVFNLGNAWHLIAQHLANAAGLRRALELVEESLAATRQDDPDHATRSALRAAIVKDLHHVTGDPGLLRRAVEIYEDVLGLIPGDHVDRAVHVLNYCDAGAILFETSRDEELADRILNELAGLYATGDPPRQTGQVLSRLLADRFGDGTPEPDPEPEEEPATPELRAFEQTGKTAHLTGPQPDSGLLTWYRAVYLGETTGLDEATTGPEALRRFAADSEGLRADGLDLETAALIHEVLSPTLPRFFGRVVERLETRPPSAVLTGYLGLAHDIRYHLEGEPGDEASAVRLLREALDGELPEHRRALFLAYLGDALSHTPAGLDEAIELYRQATEHTPPPPIAVVSLFRAHATRQDADAMLAVARRFLPALPRDSPEWREITRTTGLGLVERALDDPDADLDEAIGMLAATLDGTSLTTLMYGSALRRRHLRHRDPADLDRSLAAYGGAVGAEPLLVLFRLGELLQWRDDLEPRPALLDAAIGFLRGAVSLSEGHELATTSREELARALSHRADAAGRPDDLDEAIETARRTADFLLLGDLLALRHPEEPPAAALLQAALADVADGSLDVEQAEAAMPQFADDEPTLGALLRQTGEATLLLREGATEQALRLARLLVAGLRDTPADAILAKARAEASLILVDCAREVLSRRADPALYQAADKAGAWVARFAEETGEDILAGTAAFRLGTLNLELYGRFATPGWERRGREVLLDPAPLLPNHEGPGLPDTVTALRTAAGHLARAMVLRTGEARGEAARRVAAALYRLRELGEAIDEAELDAAVETALQLLPEDAYGRRLGMLAMRSGPERVAGAERAIALLEADLDEYLDRAGGEAAVATAVTLARLLVGTAPARALDLLNKVAAAPGVELDESLSVAQVCSWQVKLLARIHDDDLGRLLTEADLATAQDGDPLRGLAALERVDRDDPRLAGFRPALDFLTARLSATAAEQVDGSERVSLASAAVHGFTYAGATQYALLVVESFLMPAGAGISDDDAVMVLATLGVIAKTVPLTSPGTTDLLQQFYARVLAGLLTTGTSEVTLGVLLSQAKGSRLGEVLLAGPPALTDPEPVTFAVPPATQETMDELMVVAWADSRHRRPSRSEEGRLRNRQRAFDAEITEKVLADRSFLPYSTLKLGTLRERLGERTALIIYLPILSDDGRGGLAHLIITTDATFVGLAWDDHPPGDIAVVGDTAFTMSTLGTDVAGTRRLVQEDPGPAPVTAGALAFLANPLLFGRESLDHLAGLRASGFDRLLVAPHGPYHFFPFHLAGPERGRWLDDWKTGYLPNLDLLLRPAPEIGDGTLTSIGLDYLGTDHPPLYEAAAEAGACAAAFATAPVLNAAATRAAVLAALRDSRYVHLAAHGSHNIDAPVLQAVHLADGPLFAYDLLGLDLTGLELVTLSACETGLGRIDRADNLRGIPAALFLAGVRFIVATLWPVSDETAAYFFPRLYAELAGGKGIRDAFHDVRHQTRRQFPQYRDWGAFVLMGGDGDD</sequence>
<dbReference type="Proteomes" id="UP000568380">
    <property type="component" value="Unassembled WGS sequence"/>
</dbReference>
<dbReference type="Gene3D" id="1.25.40.10">
    <property type="entry name" value="Tetratricopeptide repeat domain"/>
    <property type="match status" value="1"/>
</dbReference>
<proteinExistence type="predicted"/>
<comment type="caution">
    <text evidence="3">The sequence shown here is derived from an EMBL/GenBank/DDBJ whole genome shotgun (WGS) entry which is preliminary data.</text>
</comment>
<feature type="compositionally biased region" description="Acidic residues" evidence="1">
    <location>
        <begin position="314"/>
        <end position="325"/>
    </location>
</feature>
<feature type="region of interest" description="Disordered" evidence="1">
    <location>
        <begin position="308"/>
        <end position="327"/>
    </location>
</feature>
<evidence type="ECO:0000313" key="3">
    <source>
        <dbReference type="EMBL" id="MBB5079074.1"/>
    </source>
</evidence>
<gene>
    <name evidence="3" type="ORF">HNR40_004560</name>
</gene>
<reference evidence="3 4" key="1">
    <citation type="submission" date="2020-08" db="EMBL/GenBank/DDBJ databases">
        <title>Genomic Encyclopedia of Type Strains, Phase IV (KMG-IV): sequencing the most valuable type-strain genomes for metagenomic binning, comparative biology and taxonomic classification.</title>
        <authorList>
            <person name="Goeker M."/>
        </authorList>
    </citation>
    <scope>NUCLEOTIDE SEQUENCE [LARGE SCALE GENOMIC DNA]</scope>
    <source>
        <strain evidence="3 4">DSM 45385</strain>
    </source>
</reference>
<evidence type="ECO:0000256" key="1">
    <source>
        <dbReference type="SAM" id="MobiDB-lite"/>
    </source>
</evidence>
<name>A0A7W8EGZ5_9ACTN</name>
<dbReference type="EMBL" id="JACHIN010000006">
    <property type="protein sequence ID" value="MBB5079074.1"/>
    <property type="molecule type" value="Genomic_DNA"/>
</dbReference>
<dbReference type="InterPro" id="IPR011990">
    <property type="entry name" value="TPR-like_helical_dom_sf"/>
</dbReference>
<dbReference type="Pfam" id="PF12770">
    <property type="entry name" value="CHAT"/>
    <property type="match status" value="1"/>
</dbReference>
<protein>
    <submittedName>
        <fullName evidence="3">Tetratricopeptide (TPR) repeat protein</fullName>
    </submittedName>
</protein>
<keyword evidence="4" id="KW-1185">Reference proteome</keyword>
<evidence type="ECO:0000259" key="2">
    <source>
        <dbReference type="Pfam" id="PF12770"/>
    </source>
</evidence>
<organism evidence="3 4">
    <name type="scientific">Nonomuraea endophytica</name>
    <dbReference type="NCBI Taxonomy" id="714136"/>
    <lineage>
        <taxon>Bacteria</taxon>
        <taxon>Bacillati</taxon>
        <taxon>Actinomycetota</taxon>
        <taxon>Actinomycetes</taxon>
        <taxon>Streptosporangiales</taxon>
        <taxon>Streptosporangiaceae</taxon>
        <taxon>Nonomuraea</taxon>
    </lineage>
</organism>
<feature type="domain" description="CHAT" evidence="2">
    <location>
        <begin position="1409"/>
        <end position="1651"/>
    </location>
</feature>
<dbReference type="RefSeq" id="WP_184964437.1">
    <property type="nucleotide sequence ID" value="NZ_JACHIN010000006.1"/>
</dbReference>
<evidence type="ECO:0000313" key="4">
    <source>
        <dbReference type="Proteomes" id="UP000568380"/>
    </source>
</evidence>
<dbReference type="InterPro" id="IPR024983">
    <property type="entry name" value="CHAT_dom"/>
</dbReference>
<accession>A0A7W8EGZ5</accession>